<keyword evidence="4" id="KW-0507">mRNA processing</keyword>
<evidence type="ECO:0000256" key="3">
    <source>
        <dbReference type="ARBA" id="ARBA00022490"/>
    </source>
</evidence>
<dbReference type="Pfam" id="PF06058">
    <property type="entry name" value="DCP1"/>
    <property type="match status" value="1"/>
</dbReference>
<name>A0A4Y7M8J0_9CRUS</name>
<evidence type="ECO:0000256" key="5">
    <source>
        <dbReference type="SAM" id="MobiDB-lite"/>
    </source>
</evidence>
<accession>A0A4Y7M8J0</accession>
<dbReference type="AlphaFoldDB" id="A0A4Y7M8J0"/>
<dbReference type="EMBL" id="LR008022">
    <property type="protein sequence ID" value="SVE77641.1"/>
    <property type="molecule type" value="mRNA"/>
</dbReference>
<dbReference type="PANTHER" id="PTHR16290:SF0">
    <property type="entry name" value="DECAPPING PROTEIN 1, ISOFORM A"/>
    <property type="match status" value="1"/>
</dbReference>
<dbReference type="GO" id="GO:0000290">
    <property type="term" value="P:deadenylation-dependent decapping of nuclear-transcribed mRNA"/>
    <property type="evidence" value="ECO:0007669"/>
    <property type="project" value="InterPro"/>
</dbReference>
<evidence type="ECO:0000256" key="2">
    <source>
        <dbReference type="ARBA" id="ARBA00008778"/>
    </source>
</evidence>
<dbReference type="GO" id="GO:0006397">
    <property type="term" value="P:mRNA processing"/>
    <property type="evidence" value="ECO:0007669"/>
    <property type="project" value="UniProtKB-KW"/>
</dbReference>
<evidence type="ECO:0000256" key="1">
    <source>
        <dbReference type="ARBA" id="ARBA00004496"/>
    </source>
</evidence>
<sequence length="488" mass="56391">MADGADTRVNLAALKRVDPYAVEIVETGTQVAIYKFNSQSNEWEKTDVEGTLFLYARSGDPRHGFVVMNRLSTENLVEPITRDLEIQLQAPFLLYKNAKLSITGVWFYEESECTRIAQKLEALVKEETERRRTNLVQEKSNVDIMSLLTKAGQEYEQVVKHYIYGKPVSTSSSVDVVPCTSSQKNTSGTPPRHTGLQSVALMSPMMFTSASGTNIETHLQEQTLKSPRRVYGGGDGGVDRRALLRSLISYNNRNTKNILISDSRILEELSGQPDTLPLSQYRERERLRRRRSRLRDRFFSRLRDLFRRSFDFDRERVRLRERERDLFLRSRDLERERRRREREDDRFTEGQVVKEFLHLLLHREDFTIQLIHVVTKACTHVTKVCKLMSAMDAGTKKNGIFAAGECNDNKPYPIFKIDCCFDIDGKISSLEAKKKMMKAVGADMRKMADEAKQLRWENAKLMLENLWKYNMLQSEESACAAVITQNHH</sequence>
<dbReference type="Gene3D" id="2.30.29.30">
    <property type="entry name" value="Pleckstrin-homology domain (PH domain)/Phosphotyrosine-binding domain (PTB)"/>
    <property type="match status" value="1"/>
</dbReference>
<proteinExistence type="evidence at transcript level"/>
<protein>
    <submittedName>
        <fullName evidence="6">EOG090X07B6</fullName>
    </submittedName>
</protein>
<dbReference type="GO" id="GO:0008047">
    <property type="term" value="F:enzyme activator activity"/>
    <property type="evidence" value="ECO:0007669"/>
    <property type="project" value="InterPro"/>
</dbReference>
<dbReference type="SUPFAM" id="SSF50729">
    <property type="entry name" value="PH domain-like"/>
    <property type="match status" value="1"/>
</dbReference>
<reference evidence="6" key="1">
    <citation type="submission" date="2018-08" db="EMBL/GenBank/DDBJ databases">
        <authorList>
            <person name="Cornetti L."/>
        </authorList>
    </citation>
    <scope>NUCLEOTIDE SEQUENCE</scope>
    <source>
        <strain evidence="6">IN-PA-1</strain>
    </source>
</reference>
<comment type="subcellular location">
    <subcellularLocation>
        <location evidence="1">Cytoplasm</location>
    </subcellularLocation>
</comment>
<organism evidence="6">
    <name type="scientific">Daphnia lumholtzi</name>
    <dbReference type="NCBI Taxonomy" id="42856"/>
    <lineage>
        <taxon>Eukaryota</taxon>
        <taxon>Metazoa</taxon>
        <taxon>Ecdysozoa</taxon>
        <taxon>Arthropoda</taxon>
        <taxon>Crustacea</taxon>
        <taxon>Branchiopoda</taxon>
        <taxon>Diplostraca</taxon>
        <taxon>Cladocera</taxon>
        <taxon>Anomopoda</taxon>
        <taxon>Daphniidae</taxon>
        <taxon>Daphnia</taxon>
    </lineage>
</organism>
<dbReference type="GO" id="GO:0000932">
    <property type="term" value="C:P-body"/>
    <property type="evidence" value="ECO:0007669"/>
    <property type="project" value="TreeGrafter"/>
</dbReference>
<dbReference type="PANTHER" id="PTHR16290">
    <property type="entry name" value="TRANSCRIPTION FACTOR SMIF DECAPPING ENZYME DCP1"/>
    <property type="match status" value="1"/>
</dbReference>
<dbReference type="GO" id="GO:0003729">
    <property type="term" value="F:mRNA binding"/>
    <property type="evidence" value="ECO:0007669"/>
    <property type="project" value="TreeGrafter"/>
</dbReference>
<evidence type="ECO:0000256" key="4">
    <source>
        <dbReference type="ARBA" id="ARBA00022664"/>
    </source>
</evidence>
<dbReference type="CDD" id="cd09804">
    <property type="entry name" value="Dcp1"/>
    <property type="match status" value="1"/>
</dbReference>
<evidence type="ECO:0000313" key="6">
    <source>
        <dbReference type="EMBL" id="SVE77641.1"/>
    </source>
</evidence>
<feature type="region of interest" description="Disordered" evidence="5">
    <location>
        <begin position="174"/>
        <end position="193"/>
    </location>
</feature>
<dbReference type="InterPro" id="IPR010334">
    <property type="entry name" value="Dcp1"/>
</dbReference>
<comment type="similarity">
    <text evidence="2">Belongs to the DCP1 family.</text>
</comment>
<dbReference type="FunFam" id="2.30.29.30:FF:000425">
    <property type="entry name" value="mRNA-decapping enzyme 1B"/>
    <property type="match status" value="1"/>
</dbReference>
<dbReference type="InterPro" id="IPR011993">
    <property type="entry name" value="PH-like_dom_sf"/>
</dbReference>
<keyword evidence="3" id="KW-0963">Cytoplasm</keyword>
<dbReference type="GO" id="GO:0031087">
    <property type="term" value="P:deadenylation-independent decapping of nuclear-transcribed mRNA"/>
    <property type="evidence" value="ECO:0007669"/>
    <property type="project" value="TreeGrafter"/>
</dbReference>
<gene>
    <name evidence="6" type="primary">EOG090X07B6</name>
</gene>